<accession>A0A2Z4GGY1</accession>
<evidence type="ECO:0000313" key="1">
    <source>
        <dbReference type="EMBL" id="AWW00452.1"/>
    </source>
</evidence>
<dbReference type="OrthoDB" id="863479at2"/>
<proteinExistence type="predicted"/>
<protein>
    <recommendedName>
        <fullName evidence="3">G8 domain-containing protein</fullName>
    </recommendedName>
</protein>
<keyword evidence="2" id="KW-1185">Reference proteome</keyword>
<name>A0A2Z4GGY1_9BACT</name>
<dbReference type="KEGG" id="als:DJ013_20635"/>
<reference evidence="1 2" key="1">
    <citation type="submission" date="2018-05" db="EMBL/GenBank/DDBJ databases">
        <title>Complete genome sequence of Arcticibacterium luteifluviistationis SM1504T, a cytophagaceae bacterium isolated from Arctic surface seawater.</title>
        <authorList>
            <person name="Li Y."/>
            <person name="Qin Q.-L."/>
        </authorList>
    </citation>
    <scope>NUCLEOTIDE SEQUENCE [LARGE SCALE GENOMIC DNA]</scope>
    <source>
        <strain evidence="1 2">SM1504</strain>
    </source>
</reference>
<organism evidence="1 2">
    <name type="scientific">Arcticibacterium luteifluviistationis</name>
    <dbReference type="NCBI Taxonomy" id="1784714"/>
    <lineage>
        <taxon>Bacteria</taxon>
        <taxon>Pseudomonadati</taxon>
        <taxon>Bacteroidota</taxon>
        <taxon>Cytophagia</taxon>
        <taxon>Cytophagales</taxon>
        <taxon>Leadbetterellaceae</taxon>
        <taxon>Arcticibacterium</taxon>
    </lineage>
</organism>
<dbReference type="EMBL" id="CP029480">
    <property type="protein sequence ID" value="AWW00452.1"/>
    <property type="molecule type" value="Genomic_DNA"/>
</dbReference>
<dbReference type="Proteomes" id="UP000249873">
    <property type="component" value="Chromosome"/>
</dbReference>
<gene>
    <name evidence="1" type="ORF">DJ013_20635</name>
</gene>
<evidence type="ECO:0000313" key="2">
    <source>
        <dbReference type="Proteomes" id="UP000249873"/>
    </source>
</evidence>
<dbReference type="AlphaFoldDB" id="A0A2Z4GGY1"/>
<sequence>MFSLVILIMKKNMMLLLMSLPILVNAQSIIWTGDGDGLSWSDVNNWNTFTLPKSTDDVLIAASDPAKDSVSMTLASVTIKSLEIDKNNYLRISAGTTFKIAFSTGTSCDLESGNLINRGDLLIEDAGTNGIVVGLGQSLQNLGFGLIQTDRVNEIGISNKGTFTVAQNAIVDLSTCHVEFINNEGFFQNNGTFKTHYYTNAQAFANTGTFLNKGLYYHDGSLSVLLVSGQGYVENQGEFSFVGTQVHSLQVVGNEAKFENSTTGIMNLNGLIEIKDGGTLVNKNYIKNSAATVISILGDSATMVNEDTLYIFETGYKSINLAQNSFFYNDGIILIDSLNAPFEQIINVDSSTFVNNGTLKMDLAHKSTALSIKKHGLFKNNGSFLISNLGHDSGSGVINYVYGIHIVSGKLEQTVNAELILDSLTSNTSYYYAIGNFDSLVNNGMILLKRIPKAIYNFGGYTENNGTLEFRKIKEKAYSDIAAALFINNGNLNVKNSSSESILIQIQGSFENNHKVKFTNTTSTNRSIWSTGNFYNDGLIELDESTEGEMAMTGGRFTNDSCGVLKSYVRFKVSFNVATPYDSAVNYGLIQNYHIDPFNNIHEMSDLINRGVFLNTSGSINFQGINSGYISRKLSGRISSGIAESPIFLAGSSPSFLETNFYYDSALSILAGTFSNNALTGIKENNGAFSLFFTTSHKPSCPLRTFELEWEEMEPCSSVATNTFTGTLSNDWFKDENWDLNYVPTNCSNVIIPAGKSVVVEQPFRAKANKIETVTGAVLEIQAGSILDAWNGF</sequence>
<evidence type="ECO:0008006" key="3">
    <source>
        <dbReference type="Google" id="ProtNLM"/>
    </source>
</evidence>